<keyword evidence="11" id="KW-0503">Monooxygenase</keyword>
<dbReference type="GO" id="GO:0016705">
    <property type="term" value="F:oxidoreductase activity, acting on paired donors, with incorporation or reduction of molecular oxygen"/>
    <property type="evidence" value="ECO:0007669"/>
    <property type="project" value="InterPro"/>
</dbReference>
<organism evidence="15 16">
    <name type="scientific">Ganoderma sinense ZZ0214-1</name>
    <dbReference type="NCBI Taxonomy" id="1077348"/>
    <lineage>
        <taxon>Eukaryota</taxon>
        <taxon>Fungi</taxon>
        <taxon>Dikarya</taxon>
        <taxon>Basidiomycota</taxon>
        <taxon>Agaricomycotina</taxon>
        <taxon>Agaricomycetes</taxon>
        <taxon>Polyporales</taxon>
        <taxon>Polyporaceae</taxon>
        <taxon>Ganoderma</taxon>
    </lineage>
</organism>
<evidence type="ECO:0000256" key="1">
    <source>
        <dbReference type="ARBA" id="ARBA00001971"/>
    </source>
</evidence>
<dbReference type="OrthoDB" id="2789670at2759"/>
<evidence type="ECO:0000313" key="15">
    <source>
        <dbReference type="EMBL" id="PIL29259.1"/>
    </source>
</evidence>
<dbReference type="PRINTS" id="PR00463">
    <property type="entry name" value="EP450I"/>
</dbReference>
<keyword evidence="7 13" id="KW-0479">Metal-binding</keyword>
<evidence type="ECO:0000256" key="9">
    <source>
        <dbReference type="ARBA" id="ARBA00023002"/>
    </source>
</evidence>
<evidence type="ECO:0000256" key="7">
    <source>
        <dbReference type="ARBA" id="ARBA00022723"/>
    </source>
</evidence>
<comment type="cofactor">
    <cofactor evidence="1 13">
        <name>heme</name>
        <dbReference type="ChEBI" id="CHEBI:30413"/>
    </cofactor>
</comment>
<comment type="caution">
    <text evidence="15">The sequence shown here is derived from an EMBL/GenBank/DDBJ whole genome shotgun (WGS) entry which is preliminary data.</text>
</comment>
<feature type="transmembrane region" description="Helical" evidence="14">
    <location>
        <begin position="12"/>
        <end position="30"/>
    </location>
</feature>
<dbReference type="AlphaFoldDB" id="A0A2G8S646"/>
<keyword evidence="5 13" id="KW-0349">Heme</keyword>
<keyword evidence="9" id="KW-0560">Oxidoreductase</keyword>
<evidence type="ECO:0000256" key="12">
    <source>
        <dbReference type="ARBA" id="ARBA00023136"/>
    </source>
</evidence>
<comment type="pathway">
    <text evidence="3">Secondary metabolite biosynthesis.</text>
</comment>
<dbReference type="InterPro" id="IPR050364">
    <property type="entry name" value="Cytochrome_P450_fung"/>
</dbReference>
<comment type="similarity">
    <text evidence="4">Belongs to the cytochrome P450 family.</text>
</comment>
<evidence type="ECO:0000256" key="10">
    <source>
        <dbReference type="ARBA" id="ARBA00023004"/>
    </source>
</evidence>
<protein>
    <submittedName>
        <fullName evidence="15">Cytochrome P450</fullName>
    </submittedName>
</protein>
<dbReference type="InterPro" id="IPR036396">
    <property type="entry name" value="Cyt_P450_sf"/>
</dbReference>
<dbReference type="Gene3D" id="1.10.630.10">
    <property type="entry name" value="Cytochrome P450"/>
    <property type="match status" value="1"/>
</dbReference>
<keyword evidence="8 14" id="KW-1133">Transmembrane helix</keyword>
<evidence type="ECO:0000256" key="13">
    <source>
        <dbReference type="PIRSR" id="PIRSR602401-1"/>
    </source>
</evidence>
<sequence>MASREPDIQPMAFQSPLLLSVGAVLLLLAVRRLRRRSSLPLPPGPPALPLIGNVLDVPTDGPMGFRDLCTKYGDVVHLDVAGQPMIVLGSQEAASDLLEKRSSNYSDRAPSPMVDIAGFGWAFTVRGYGSFWRRGRRAFHQFFNQAAVQNYADDQRLEAHRLVMRLIHKPEAFVHHIRHMFGSSIMRVVYGIEVDEDSVDYLKIAEDTMSIFSEAFQPGRFLIETLPFLRHLPSWVPGATVKLKGVAWRPVVWRLVEEPWKYAMAAMKEGTARPSMASSLMANVPQSFGESDDVSEEEAIYRGTTATAYAGGADTTLSTVQTFFLAMAAHPHVLAKAQVELDAVVGPHRLPEFSDMESLPYLRAVVKELLRWRVVVPLGVPHRSMEDDEYRGYVIPKGSLLVANIWTKADSSASRARAIARDPDVYDNPDAFIPERFLTAEGELDPDVRDPATFSFGYGRRLMAAGNRARICPGRHYATSVLFMVAATVLHTMSITAPLGKDGKPIPMEGKMTYGLLSYPERFECVIKPRSAEAVALIQASCGDLPGHDE</sequence>
<keyword evidence="16" id="KW-1185">Reference proteome</keyword>
<dbReference type="InterPro" id="IPR001128">
    <property type="entry name" value="Cyt_P450"/>
</dbReference>
<dbReference type="SUPFAM" id="SSF48264">
    <property type="entry name" value="Cytochrome P450"/>
    <property type="match status" value="1"/>
</dbReference>
<reference evidence="15 16" key="1">
    <citation type="journal article" date="2015" name="Sci. Rep.">
        <title>Chromosome-level genome map provides insights into diverse defense mechanisms in the medicinal fungus Ganoderma sinense.</title>
        <authorList>
            <person name="Zhu Y."/>
            <person name="Xu J."/>
            <person name="Sun C."/>
            <person name="Zhou S."/>
            <person name="Xu H."/>
            <person name="Nelson D.R."/>
            <person name="Qian J."/>
            <person name="Song J."/>
            <person name="Luo H."/>
            <person name="Xiang L."/>
            <person name="Li Y."/>
            <person name="Xu Z."/>
            <person name="Ji A."/>
            <person name="Wang L."/>
            <person name="Lu S."/>
            <person name="Hayward A."/>
            <person name="Sun W."/>
            <person name="Li X."/>
            <person name="Schwartz D.C."/>
            <person name="Wang Y."/>
            <person name="Chen S."/>
        </authorList>
    </citation>
    <scope>NUCLEOTIDE SEQUENCE [LARGE SCALE GENOMIC DNA]</scope>
    <source>
        <strain evidence="15 16">ZZ0214-1</strain>
    </source>
</reference>
<dbReference type="GO" id="GO:0016020">
    <property type="term" value="C:membrane"/>
    <property type="evidence" value="ECO:0007669"/>
    <property type="project" value="UniProtKB-SubCell"/>
</dbReference>
<proteinExistence type="inferred from homology"/>
<dbReference type="EMBL" id="AYKW01000023">
    <property type="protein sequence ID" value="PIL29259.1"/>
    <property type="molecule type" value="Genomic_DNA"/>
</dbReference>
<feature type="binding site" description="axial binding residue" evidence="13">
    <location>
        <position position="472"/>
    </location>
    <ligand>
        <name>heme</name>
        <dbReference type="ChEBI" id="CHEBI:30413"/>
    </ligand>
    <ligandPart>
        <name>Fe</name>
        <dbReference type="ChEBI" id="CHEBI:18248"/>
    </ligandPart>
</feature>
<comment type="subcellular location">
    <subcellularLocation>
        <location evidence="2">Membrane</location>
        <topology evidence="2">Single-pass membrane protein</topology>
    </subcellularLocation>
</comment>
<dbReference type="GO" id="GO:0004497">
    <property type="term" value="F:monooxygenase activity"/>
    <property type="evidence" value="ECO:0007669"/>
    <property type="project" value="UniProtKB-KW"/>
</dbReference>
<evidence type="ECO:0000256" key="4">
    <source>
        <dbReference type="ARBA" id="ARBA00010617"/>
    </source>
</evidence>
<evidence type="ECO:0000256" key="11">
    <source>
        <dbReference type="ARBA" id="ARBA00023033"/>
    </source>
</evidence>
<evidence type="ECO:0000256" key="8">
    <source>
        <dbReference type="ARBA" id="ARBA00022989"/>
    </source>
</evidence>
<evidence type="ECO:0000313" key="16">
    <source>
        <dbReference type="Proteomes" id="UP000230002"/>
    </source>
</evidence>
<evidence type="ECO:0000256" key="2">
    <source>
        <dbReference type="ARBA" id="ARBA00004167"/>
    </source>
</evidence>
<gene>
    <name evidence="15" type="ORF">GSI_09309</name>
</gene>
<dbReference type="GO" id="GO:0005506">
    <property type="term" value="F:iron ion binding"/>
    <property type="evidence" value="ECO:0007669"/>
    <property type="project" value="InterPro"/>
</dbReference>
<evidence type="ECO:0000256" key="3">
    <source>
        <dbReference type="ARBA" id="ARBA00005179"/>
    </source>
</evidence>
<keyword evidence="10 13" id="KW-0408">Iron</keyword>
<dbReference type="Pfam" id="PF00067">
    <property type="entry name" value="p450"/>
    <property type="match status" value="1"/>
</dbReference>
<dbReference type="STRING" id="1077348.A0A2G8S646"/>
<keyword evidence="6 14" id="KW-0812">Transmembrane</keyword>
<dbReference type="PANTHER" id="PTHR46300:SF7">
    <property type="entry name" value="P450, PUTATIVE (EUROFUNG)-RELATED"/>
    <property type="match status" value="1"/>
</dbReference>
<evidence type="ECO:0000256" key="5">
    <source>
        <dbReference type="ARBA" id="ARBA00022617"/>
    </source>
</evidence>
<dbReference type="InterPro" id="IPR002401">
    <property type="entry name" value="Cyt_P450_E_grp-I"/>
</dbReference>
<dbReference type="GO" id="GO:0020037">
    <property type="term" value="F:heme binding"/>
    <property type="evidence" value="ECO:0007669"/>
    <property type="project" value="InterPro"/>
</dbReference>
<dbReference type="Proteomes" id="UP000230002">
    <property type="component" value="Unassembled WGS sequence"/>
</dbReference>
<dbReference type="PANTHER" id="PTHR46300">
    <property type="entry name" value="P450, PUTATIVE (EUROFUNG)-RELATED-RELATED"/>
    <property type="match status" value="1"/>
</dbReference>
<accession>A0A2G8S646</accession>
<evidence type="ECO:0000256" key="14">
    <source>
        <dbReference type="SAM" id="Phobius"/>
    </source>
</evidence>
<evidence type="ECO:0000256" key="6">
    <source>
        <dbReference type="ARBA" id="ARBA00022692"/>
    </source>
</evidence>
<dbReference type="CDD" id="cd11065">
    <property type="entry name" value="CYP64-like"/>
    <property type="match status" value="1"/>
</dbReference>
<keyword evidence="12 14" id="KW-0472">Membrane</keyword>
<name>A0A2G8S646_9APHY</name>